<evidence type="ECO:0000313" key="3">
    <source>
        <dbReference type="Proteomes" id="UP000529946"/>
    </source>
</evidence>
<dbReference type="GO" id="GO:0009395">
    <property type="term" value="P:phospholipid catabolic process"/>
    <property type="evidence" value="ECO:0007669"/>
    <property type="project" value="TreeGrafter"/>
</dbReference>
<gene>
    <name evidence="2" type="ORF">GGR12_000792</name>
</gene>
<dbReference type="PANTHER" id="PTHR31956:SF1">
    <property type="entry name" value="NON-SPECIFIC PHOSPHOLIPASE C1"/>
    <property type="match status" value="1"/>
</dbReference>
<dbReference type="AlphaFoldDB" id="A0A7W6JBA7"/>
<dbReference type="Gene3D" id="3.40.720.10">
    <property type="entry name" value="Alkaline Phosphatase, subunit A"/>
    <property type="match status" value="2"/>
</dbReference>
<dbReference type="SUPFAM" id="SSF89372">
    <property type="entry name" value="Fucose-specific lectin"/>
    <property type="match status" value="2"/>
</dbReference>
<protein>
    <submittedName>
        <fullName evidence="2">Phospholipase C</fullName>
    </submittedName>
</protein>
<evidence type="ECO:0000313" key="2">
    <source>
        <dbReference type="EMBL" id="MBB4081953.1"/>
    </source>
</evidence>
<dbReference type="Gene3D" id="2.120.10.70">
    <property type="entry name" value="Fucose-specific lectin"/>
    <property type="match status" value="1"/>
</dbReference>
<dbReference type="RefSeq" id="WP_183203092.1">
    <property type="nucleotide sequence ID" value="NZ_BAAAER010000004.1"/>
</dbReference>
<sequence>MPIQDVEHVVVLMLENRSFDSMLGWLYEHDAPSQFIPASPGAPYRGMQNVNPDDFINTVPKSTLTAKPTRGVTGFTIPDFDPGEEFEHVNTQFYGPDTTPSGKPSMTGLLADFVGILNGQNVSPADVQRLAPTILQCFTPGQLPVLNQLAKHYAVSDAWYASVPSQTNPNRSFLMCGTSNGMVNNGDLETNPQAKEIHKLLGMAIGDDRVDAPTIFNALDTAGVDWTVFWQTSYLPQKISTLLNGLPVLIPILAASGHPVAAAAASVALAALSPYTSYLEDLTSGELGSCYTWRLYPQIKDKIPNAAQHFQKLEDFHRRARAGQLPAFSYIEPFWSISHTATDNSGLEKLVTVLGNDYHPPSNLLVGEEFVKEVYTSLISNRAAWEKTLLLITFDEFVGVFDHRKDELVEGVVTPPWGPNGQPPFKSTSDFKFDRLGARVPTILISPHVQKGTVFRSATNVPYDHTSVIATTLKWLNRTDLMPQFGQRTAAAPTFENAVTLGTLRTDEADMRFLDTPKAIGDPVGYGDSFVLKNQNGQYLTSFYTTMLAVGGGSVIPDSLMGICVDLGIAAHFPRIGGDTPATLAFITTDADPTPQIADGAQVMLVSREEGLGALNVLGAWADSSDCYYANEYLDAANVAKQRWAIQKLANQGQPLQYGDQVYLTNMSYSGQRLTRDQGWFTPAGWITTGAGGDYWTIVPAEARVGHNPWNGAPPLTMIAASQQGGSRGAQLWGVDPSGQLRSTFQETPGGAWSPWSGVWNGASPSNAISLAAAQQNDGTVRLWLLDANNALYSNAQTSPGGGWSGWSPAGWNGAPTLRSIAASQQGGSRGAQLWGIDMDGQLRSTFQETPGGPWSGWSGVWNDASPAGLISVTAAQQNDGTVRIWVVDLHNAVYSNAQTSPGGGWSGWSAAGWNNAPPLQTVAASQQGGSRSVALWGVDTSGQLRCSFQESPGGPWSSWSGVWNGASPSHIGSVAVCQQNDGTCRIWALDGNQTLYSTAQTGPGLGWNPWSPSV</sequence>
<dbReference type="InterPro" id="IPR017850">
    <property type="entry name" value="Alkaline_phosphatase_core_sf"/>
</dbReference>
<dbReference type="Proteomes" id="UP000529946">
    <property type="component" value="Unassembled WGS sequence"/>
</dbReference>
<organism evidence="2 3">
    <name type="scientific">Brevundimonas lenta</name>
    <dbReference type="NCBI Taxonomy" id="424796"/>
    <lineage>
        <taxon>Bacteria</taxon>
        <taxon>Pseudomonadati</taxon>
        <taxon>Pseudomonadota</taxon>
        <taxon>Alphaproteobacteria</taxon>
        <taxon>Caulobacterales</taxon>
        <taxon>Caulobacteraceae</taxon>
        <taxon>Brevundimonas</taxon>
    </lineage>
</organism>
<keyword evidence="3" id="KW-1185">Reference proteome</keyword>
<name>A0A7W6JBA7_9CAUL</name>
<evidence type="ECO:0000256" key="1">
    <source>
        <dbReference type="ARBA" id="ARBA00022801"/>
    </source>
</evidence>
<comment type="caution">
    <text evidence="2">The sequence shown here is derived from an EMBL/GenBank/DDBJ whole genome shotgun (WGS) entry which is preliminary data.</text>
</comment>
<keyword evidence="1" id="KW-0378">Hydrolase</keyword>
<dbReference type="Pfam" id="PF04185">
    <property type="entry name" value="Phosphoesterase"/>
    <property type="match status" value="1"/>
</dbReference>
<dbReference type="InterPro" id="IPR007312">
    <property type="entry name" value="Phosphoesterase"/>
</dbReference>
<dbReference type="GO" id="GO:0042578">
    <property type="term" value="F:phosphoric ester hydrolase activity"/>
    <property type="evidence" value="ECO:0007669"/>
    <property type="project" value="UniProtKB-ARBA"/>
</dbReference>
<accession>A0A7W6JBA7</accession>
<dbReference type="Gene3D" id="2.80.10.50">
    <property type="match status" value="1"/>
</dbReference>
<dbReference type="EMBL" id="JACIDM010000001">
    <property type="protein sequence ID" value="MBB4081953.1"/>
    <property type="molecule type" value="Genomic_DNA"/>
</dbReference>
<reference evidence="2 3" key="1">
    <citation type="submission" date="2020-08" db="EMBL/GenBank/DDBJ databases">
        <title>Genomic Encyclopedia of Type Strains, Phase IV (KMG-IV): sequencing the most valuable type-strain genomes for metagenomic binning, comparative biology and taxonomic classification.</title>
        <authorList>
            <person name="Goeker M."/>
        </authorList>
    </citation>
    <scope>NUCLEOTIDE SEQUENCE [LARGE SCALE GENOMIC DNA]</scope>
    <source>
        <strain evidence="2 3">DSM 23960</strain>
    </source>
</reference>
<proteinExistence type="predicted"/>
<dbReference type="PANTHER" id="PTHR31956">
    <property type="entry name" value="NON-SPECIFIC PHOSPHOLIPASE C4-RELATED"/>
    <property type="match status" value="1"/>
</dbReference>